<dbReference type="AlphaFoldDB" id="A0A4R4EAR4"/>
<evidence type="ECO:0000259" key="1">
    <source>
        <dbReference type="Pfam" id="PF10633"/>
    </source>
</evidence>
<comment type="caution">
    <text evidence="2">The sequence shown here is derived from an EMBL/GenBank/DDBJ whole genome shotgun (WGS) entry which is preliminary data.</text>
</comment>
<dbReference type="Pfam" id="PF10633">
    <property type="entry name" value="NPCBM_assoc"/>
    <property type="match status" value="1"/>
</dbReference>
<dbReference type="Proteomes" id="UP000295418">
    <property type="component" value="Unassembled WGS sequence"/>
</dbReference>
<accession>A0A4R4EAR4</accession>
<keyword evidence="3" id="KW-1185">Reference proteome</keyword>
<protein>
    <recommendedName>
        <fullName evidence="1">Alpha-galactosidase NEW3 domain-containing protein</fullName>
    </recommendedName>
</protein>
<gene>
    <name evidence="2" type="ORF">E0485_18585</name>
</gene>
<dbReference type="InterPro" id="IPR029062">
    <property type="entry name" value="Class_I_gatase-like"/>
</dbReference>
<evidence type="ECO:0000313" key="3">
    <source>
        <dbReference type="Proteomes" id="UP000295418"/>
    </source>
</evidence>
<dbReference type="SUPFAM" id="SSF52317">
    <property type="entry name" value="Class I glutamine amidotransferase-like"/>
    <property type="match status" value="1"/>
</dbReference>
<dbReference type="Gene3D" id="3.40.50.10320">
    <property type="entry name" value="LmbE-like"/>
    <property type="match status" value="1"/>
</dbReference>
<dbReference type="OrthoDB" id="9759749at2"/>
<dbReference type="InterPro" id="IPR003737">
    <property type="entry name" value="GlcNAc_PI_deacetylase-related"/>
</dbReference>
<feature type="domain" description="Alpha-galactosidase NEW3" evidence="1">
    <location>
        <begin position="403"/>
        <end position="468"/>
    </location>
</feature>
<dbReference type="InterPro" id="IPR024078">
    <property type="entry name" value="LmbE-like_dom_sf"/>
</dbReference>
<dbReference type="Pfam" id="PF02585">
    <property type="entry name" value="PIG-L"/>
    <property type="match status" value="1"/>
</dbReference>
<evidence type="ECO:0000313" key="2">
    <source>
        <dbReference type="EMBL" id="TCZ75211.1"/>
    </source>
</evidence>
<dbReference type="SUPFAM" id="SSF102588">
    <property type="entry name" value="LmbE-like"/>
    <property type="match status" value="1"/>
</dbReference>
<sequence length="855" mass="95844">MIIRSKGGDPLIASDKCLDEASLAAQFSTKSSKRVYGIVQLWKSIHPLTTVASIMNTGAHPDDEHSDTLAYYSLGKGVHTISLIATRGEGGQNELGSELGDALGVIRTRELEEASKMMNVTLCLLSEQIHDPIYDFGFSKCADETFGKWGESLAYERLIRNIRTMRPDVVFNAFQNDVTTHGHHRAMTILTIRAFDDAANSDVFPEHAEAGIRPWQIKKMYVPAGEDAYHVFVPTGEFNEIYGASYVQMGEQSRFMHKTQGMGSHIDEGPISSYYELVRSIVPVQKQERDFFDGIAFTFDDLAKEVEMKQGDKRVITDLYALHSDVQHIVSSFPRFSQVALEAQRMRIDVSNTISDIARSDLDDETKADLTHRLRVKEDQLNLLCSEALSFIAKIRPESAELVPGQTTRVTLTAFNGGMMPLSDLSLKLRLPQGWVNKPLGETKFSRLGYNETVSVQYEVEVPIDAANFHPYHDPIFSGVAEYVAYHVTSQVVMHPAQTVAILPAYSICMSPEAVVLNTVSLPECIPVKATIRNYKSGAAGANIHLQLPDGWTAQPDHQELEFGFKGETLTVSFRVQPTAKVRNGHYAISAVVEDSQFTCSERAQVIQYPHIGKTYYIRSEQLKIEAFDLRLPEQLQIGYISSGFDNIDHYLSLVGLNVTRLEPKDIEFGDLSVYDAIVLGIRAYAIRPELTSCNQRLLQYVHNGGNLVVQYHKPEDNWQPELAPYPIEIGKPFLKWRVTDENSQVTVLAPAHSMFHYPNLITDEDWKGWIQERSAYIPCSWGTEYTELISTGDPGEEEFTGIFLTAEYGKGVYSYSSLVWYREIPHLVPGAIRLFVNMISQARVSKTAVSTAHQ</sequence>
<reference evidence="2 3" key="1">
    <citation type="submission" date="2019-03" db="EMBL/GenBank/DDBJ databases">
        <authorList>
            <person name="Kim M.K.M."/>
        </authorList>
    </citation>
    <scope>NUCLEOTIDE SEQUENCE [LARGE SCALE GENOMIC DNA]</scope>
    <source>
        <strain evidence="2 3">18JY21-1</strain>
    </source>
</reference>
<dbReference type="EMBL" id="SKFG01000022">
    <property type="protein sequence ID" value="TCZ75211.1"/>
    <property type="molecule type" value="Genomic_DNA"/>
</dbReference>
<name>A0A4R4EAR4_9BACL</name>
<organism evidence="2 3">
    <name type="scientific">Paenibacillus albiflavus</name>
    <dbReference type="NCBI Taxonomy" id="2545760"/>
    <lineage>
        <taxon>Bacteria</taxon>
        <taxon>Bacillati</taxon>
        <taxon>Bacillota</taxon>
        <taxon>Bacilli</taxon>
        <taxon>Bacillales</taxon>
        <taxon>Paenibacillaceae</taxon>
        <taxon>Paenibacillus</taxon>
    </lineage>
</organism>
<dbReference type="InterPro" id="IPR018905">
    <property type="entry name" value="A-galactase_NEW3"/>
</dbReference>
<proteinExistence type="predicted"/>